<comment type="cofactor">
    <cofactor evidence="1 7">
        <name>heme</name>
        <dbReference type="ChEBI" id="CHEBI:30413"/>
    </cofactor>
</comment>
<dbReference type="PANTHER" id="PTHR24303:SF31">
    <property type="entry name" value="CYTOCHROME P450 307A1-RELATED"/>
    <property type="match status" value="1"/>
</dbReference>
<dbReference type="Pfam" id="PF00067">
    <property type="entry name" value="p450"/>
    <property type="match status" value="1"/>
</dbReference>
<evidence type="ECO:0000256" key="4">
    <source>
        <dbReference type="ARBA" id="ARBA00023002"/>
    </source>
</evidence>
<dbReference type="PRINTS" id="PR00463">
    <property type="entry name" value="EP450I"/>
</dbReference>
<dbReference type="InterPro" id="IPR017972">
    <property type="entry name" value="Cyt_P450_CS"/>
</dbReference>
<evidence type="ECO:0000313" key="9">
    <source>
        <dbReference type="Proteomes" id="UP000887566"/>
    </source>
</evidence>
<evidence type="ECO:0000256" key="5">
    <source>
        <dbReference type="ARBA" id="ARBA00023004"/>
    </source>
</evidence>
<keyword evidence="3 7" id="KW-0479">Metal-binding</keyword>
<evidence type="ECO:0000256" key="8">
    <source>
        <dbReference type="RuleBase" id="RU000461"/>
    </source>
</evidence>
<protein>
    <submittedName>
        <fullName evidence="10">Cytochrome P450</fullName>
    </submittedName>
</protein>
<dbReference type="InterPro" id="IPR002401">
    <property type="entry name" value="Cyt_P450_E_grp-I"/>
</dbReference>
<dbReference type="GO" id="GO:0004497">
    <property type="term" value="F:monooxygenase activity"/>
    <property type="evidence" value="ECO:0007669"/>
    <property type="project" value="UniProtKB-KW"/>
</dbReference>
<sequence length="149" mass="17060">MQKVFQVLLETFRFSSLVTLSLPHSTMEDTTLRGYFIPKGTTIFSNLFAHHYNPQYFRDPESFKPDRFLTADGKLDADKAQLVIPFGVGKRRCVGENLARQELSLLIGRLLQQFEIRQDPNNPVNVRDGKTGFTRAPIQTPLIFKKMAL</sequence>
<dbReference type="PANTHER" id="PTHR24303">
    <property type="entry name" value="HEME-BINDING MONOOXYGENASE FAMILY"/>
    <property type="match status" value="1"/>
</dbReference>
<dbReference type="InterPro" id="IPR036396">
    <property type="entry name" value="Cyt_P450_sf"/>
</dbReference>
<dbReference type="WBParaSite" id="PSAMB.scaffold1526size37595.g13719.t1">
    <property type="protein sequence ID" value="PSAMB.scaffold1526size37595.g13719.t1"/>
    <property type="gene ID" value="PSAMB.scaffold1526size37595.g13719"/>
</dbReference>
<evidence type="ECO:0000256" key="1">
    <source>
        <dbReference type="ARBA" id="ARBA00001971"/>
    </source>
</evidence>
<dbReference type="PRINTS" id="PR00385">
    <property type="entry name" value="P450"/>
</dbReference>
<dbReference type="GO" id="GO:0020037">
    <property type="term" value="F:heme binding"/>
    <property type="evidence" value="ECO:0007669"/>
    <property type="project" value="InterPro"/>
</dbReference>
<dbReference type="PROSITE" id="PS00086">
    <property type="entry name" value="CYTOCHROME_P450"/>
    <property type="match status" value="1"/>
</dbReference>
<feature type="binding site" description="axial binding residue" evidence="7">
    <location>
        <position position="93"/>
    </location>
    <ligand>
        <name>heme</name>
        <dbReference type="ChEBI" id="CHEBI:30413"/>
    </ligand>
    <ligandPart>
        <name>Fe</name>
        <dbReference type="ChEBI" id="CHEBI:18248"/>
    </ligandPart>
</feature>
<evidence type="ECO:0000256" key="2">
    <source>
        <dbReference type="ARBA" id="ARBA00010617"/>
    </source>
</evidence>
<proteinExistence type="inferred from homology"/>
<accession>A0A914V499</accession>
<dbReference type="GO" id="GO:0016705">
    <property type="term" value="F:oxidoreductase activity, acting on paired donors, with incorporation or reduction of molecular oxygen"/>
    <property type="evidence" value="ECO:0007669"/>
    <property type="project" value="InterPro"/>
</dbReference>
<dbReference type="Gene3D" id="1.10.630.10">
    <property type="entry name" value="Cytochrome P450"/>
    <property type="match status" value="1"/>
</dbReference>
<dbReference type="AlphaFoldDB" id="A0A914V499"/>
<keyword evidence="6 8" id="KW-0503">Monooxygenase</keyword>
<evidence type="ECO:0000256" key="6">
    <source>
        <dbReference type="ARBA" id="ARBA00023033"/>
    </source>
</evidence>
<keyword evidence="7 8" id="KW-0349">Heme</keyword>
<dbReference type="Proteomes" id="UP000887566">
    <property type="component" value="Unplaced"/>
</dbReference>
<dbReference type="InterPro" id="IPR001128">
    <property type="entry name" value="Cyt_P450"/>
</dbReference>
<dbReference type="GO" id="GO:0005506">
    <property type="term" value="F:iron ion binding"/>
    <property type="evidence" value="ECO:0007669"/>
    <property type="project" value="InterPro"/>
</dbReference>
<comment type="similarity">
    <text evidence="2 8">Belongs to the cytochrome P450 family.</text>
</comment>
<organism evidence="9 10">
    <name type="scientific">Plectus sambesii</name>
    <dbReference type="NCBI Taxonomy" id="2011161"/>
    <lineage>
        <taxon>Eukaryota</taxon>
        <taxon>Metazoa</taxon>
        <taxon>Ecdysozoa</taxon>
        <taxon>Nematoda</taxon>
        <taxon>Chromadorea</taxon>
        <taxon>Plectida</taxon>
        <taxon>Plectina</taxon>
        <taxon>Plectoidea</taxon>
        <taxon>Plectidae</taxon>
        <taxon>Plectus</taxon>
    </lineage>
</organism>
<evidence type="ECO:0000256" key="7">
    <source>
        <dbReference type="PIRSR" id="PIRSR602401-1"/>
    </source>
</evidence>
<keyword evidence="9" id="KW-1185">Reference proteome</keyword>
<evidence type="ECO:0000256" key="3">
    <source>
        <dbReference type="ARBA" id="ARBA00022723"/>
    </source>
</evidence>
<keyword evidence="5 7" id="KW-0408">Iron</keyword>
<evidence type="ECO:0000313" key="10">
    <source>
        <dbReference type="WBParaSite" id="PSAMB.scaffold1526size37595.g13719.t1"/>
    </source>
</evidence>
<reference evidence="10" key="1">
    <citation type="submission" date="2022-11" db="UniProtKB">
        <authorList>
            <consortium name="WormBaseParasite"/>
        </authorList>
    </citation>
    <scope>IDENTIFICATION</scope>
</reference>
<keyword evidence="4 8" id="KW-0560">Oxidoreductase</keyword>
<dbReference type="SUPFAM" id="SSF48264">
    <property type="entry name" value="Cytochrome P450"/>
    <property type="match status" value="1"/>
</dbReference>
<name>A0A914V499_9BILA</name>